<evidence type="ECO:0000256" key="4">
    <source>
        <dbReference type="ARBA" id="ARBA00022692"/>
    </source>
</evidence>
<evidence type="ECO:0000313" key="10">
    <source>
        <dbReference type="Proteomes" id="UP000028725"/>
    </source>
</evidence>
<keyword evidence="10" id="KW-1185">Reference proteome</keyword>
<dbReference type="PANTHER" id="PTHR31595">
    <property type="entry name" value="LONG-CHAIN-ALCOHOL O-FATTY-ACYLTRANSFERASE 3-RELATED"/>
    <property type="match status" value="1"/>
</dbReference>
<evidence type="ECO:0000259" key="8">
    <source>
        <dbReference type="Pfam" id="PF13813"/>
    </source>
</evidence>
<feature type="transmembrane region" description="Helical" evidence="7">
    <location>
        <begin position="147"/>
        <end position="167"/>
    </location>
</feature>
<dbReference type="AlphaFoldDB" id="A0A085VXJ8"/>
<protein>
    <recommendedName>
        <fullName evidence="8">Wax synthase domain-containing protein</fullName>
    </recommendedName>
</protein>
<gene>
    <name evidence="9" type="ORF">DB31_6032</name>
</gene>
<organism evidence="9 10">
    <name type="scientific">Hyalangium minutum</name>
    <dbReference type="NCBI Taxonomy" id="394096"/>
    <lineage>
        <taxon>Bacteria</taxon>
        <taxon>Pseudomonadati</taxon>
        <taxon>Myxococcota</taxon>
        <taxon>Myxococcia</taxon>
        <taxon>Myxococcales</taxon>
        <taxon>Cystobacterineae</taxon>
        <taxon>Archangiaceae</taxon>
        <taxon>Hyalangium</taxon>
    </lineage>
</organism>
<dbReference type="GO" id="GO:0016020">
    <property type="term" value="C:membrane"/>
    <property type="evidence" value="ECO:0007669"/>
    <property type="project" value="UniProtKB-SubCell"/>
</dbReference>
<keyword evidence="6 7" id="KW-0472">Membrane</keyword>
<dbReference type="InterPro" id="IPR032805">
    <property type="entry name" value="Wax_synthase_dom"/>
</dbReference>
<proteinExistence type="predicted"/>
<feature type="transmembrane region" description="Helical" evidence="7">
    <location>
        <begin position="270"/>
        <end position="288"/>
    </location>
</feature>
<dbReference type="Pfam" id="PF13813">
    <property type="entry name" value="MBOAT_2"/>
    <property type="match status" value="1"/>
</dbReference>
<evidence type="ECO:0000256" key="5">
    <source>
        <dbReference type="ARBA" id="ARBA00022989"/>
    </source>
</evidence>
<evidence type="ECO:0000256" key="1">
    <source>
        <dbReference type="ARBA" id="ARBA00004141"/>
    </source>
</evidence>
<feature type="transmembrane region" description="Helical" evidence="7">
    <location>
        <begin position="216"/>
        <end position="233"/>
    </location>
</feature>
<comment type="subcellular location">
    <subcellularLocation>
        <location evidence="1">Membrane</location>
        <topology evidence="1">Multi-pass membrane protein</topology>
    </subcellularLocation>
</comment>
<dbReference type="InterPro" id="IPR044851">
    <property type="entry name" value="Wax_synthase"/>
</dbReference>
<dbReference type="OrthoDB" id="213907at2"/>
<feature type="domain" description="Wax synthase" evidence="8">
    <location>
        <begin position="173"/>
        <end position="249"/>
    </location>
</feature>
<evidence type="ECO:0000313" key="9">
    <source>
        <dbReference type="EMBL" id="KFE60161.1"/>
    </source>
</evidence>
<comment type="pathway">
    <text evidence="2">Secondary metabolite biosynthesis.</text>
</comment>
<dbReference type="STRING" id="394096.DB31_6032"/>
<keyword evidence="5 7" id="KW-1133">Transmembrane helix</keyword>
<evidence type="ECO:0000256" key="3">
    <source>
        <dbReference type="ARBA" id="ARBA00022679"/>
    </source>
</evidence>
<evidence type="ECO:0000256" key="7">
    <source>
        <dbReference type="SAM" id="Phobius"/>
    </source>
</evidence>
<feature type="transmembrane region" description="Helical" evidence="7">
    <location>
        <begin position="107"/>
        <end position="127"/>
    </location>
</feature>
<dbReference type="EMBL" id="JMCB01000031">
    <property type="protein sequence ID" value="KFE60161.1"/>
    <property type="molecule type" value="Genomic_DNA"/>
</dbReference>
<evidence type="ECO:0000256" key="6">
    <source>
        <dbReference type="ARBA" id="ARBA00023136"/>
    </source>
</evidence>
<sequence>MLLLVLYVGLIYAAGLLAALLADGPVWRRVLALMVMGTALVVPFLAPADYPTLRAFLGVGSLWFLARIIELVREPRRLPVARRAWHAVGLVDTRFTRRMAPGVDRPALIRLLLCAPLVVTGWAGVYFSGQHLSGSLYWAIRWASGALLLYMAVEVVVSAVILGYRLLGVDPRPLHDDPIRSKSIGEFWGRRWNRAVHRFLKLNVFAPVARRGHTELGLALTFVVSGLFHFAFMVPAVGLGWAAIMGVFFVLQLPLFWLERALGVARWRAPLARVWTLSLLLVFSPLFVEPVLQIVDTWSAAGS</sequence>
<dbReference type="PANTHER" id="PTHR31595:SF57">
    <property type="entry name" value="OS04G0481900 PROTEIN"/>
    <property type="match status" value="1"/>
</dbReference>
<dbReference type="GO" id="GO:0008374">
    <property type="term" value="F:O-acyltransferase activity"/>
    <property type="evidence" value="ECO:0007669"/>
    <property type="project" value="InterPro"/>
</dbReference>
<feature type="transmembrane region" description="Helical" evidence="7">
    <location>
        <begin position="239"/>
        <end position="258"/>
    </location>
</feature>
<keyword evidence="4 7" id="KW-0812">Transmembrane</keyword>
<feature type="transmembrane region" description="Helical" evidence="7">
    <location>
        <begin position="30"/>
        <end position="46"/>
    </location>
</feature>
<reference evidence="9 10" key="1">
    <citation type="submission" date="2014-04" db="EMBL/GenBank/DDBJ databases">
        <title>Genome assembly of Hyalangium minutum DSM 14724.</title>
        <authorList>
            <person name="Sharma G."/>
            <person name="Subramanian S."/>
        </authorList>
    </citation>
    <scope>NUCLEOTIDE SEQUENCE [LARGE SCALE GENOMIC DNA]</scope>
    <source>
        <strain evidence="9 10">DSM 14724</strain>
    </source>
</reference>
<accession>A0A085VXJ8</accession>
<dbReference type="RefSeq" id="WP_044199378.1">
    <property type="nucleotide sequence ID" value="NZ_JMCB01000031.1"/>
</dbReference>
<name>A0A085VXJ8_9BACT</name>
<comment type="caution">
    <text evidence="9">The sequence shown here is derived from an EMBL/GenBank/DDBJ whole genome shotgun (WGS) entry which is preliminary data.</text>
</comment>
<evidence type="ECO:0000256" key="2">
    <source>
        <dbReference type="ARBA" id="ARBA00005179"/>
    </source>
</evidence>
<dbReference type="Proteomes" id="UP000028725">
    <property type="component" value="Unassembled WGS sequence"/>
</dbReference>
<dbReference type="GO" id="GO:0006629">
    <property type="term" value="P:lipid metabolic process"/>
    <property type="evidence" value="ECO:0007669"/>
    <property type="project" value="InterPro"/>
</dbReference>
<feature type="transmembrane region" description="Helical" evidence="7">
    <location>
        <begin position="6"/>
        <end position="23"/>
    </location>
</feature>
<keyword evidence="3" id="KW-0808">Transferase</keyword>